<accession>A0ABZ0HUX3</accession>
<organism evidence="5 6">
    <name type="scientific">Methylocapsa polymorpha</name>
    <dbReference type="NCBI Taxonomy" id="3080828"/>
    <lineage>
        <taxon>Bacteria</taxon>
        <taxon>Pseudomonadati</taxon>
        <taxon>Pseudomonadota</taxon>
        <taxon>Alphaproteobacteria</taxon>
        <taxon>Hyphomicrobiales</taxon>
        <taxon>Beijerinckiaceae</taxon>
        <taxon>Methylocapsa</taxon>
    </lineage>
</organism>
<evidence type="ECO:0000256" key="2">
    <source>
        <dbReference type="ARBA" id="ARBA00022801"/>
    </source>
</evidence>
<evidence type="ECO:0000313" key="6">
    <source>
        <dbReference type="Proteomes" id="UP001626536"/>
    </source>
</evidence>
<dbReference type="Pfam" id="PF03061">
    <property type="entry name" value="4HBT"/>
    <property type="match status" value="1"/>
</dbReference>
<dbReference type="Proteomes" id="UP001626536">
    <property type="component" value="Chromosome"/>
</dbReference>
<evidence type="ECO:0000313" key="5">
    <source>
        <dbReference type="EMBL" id="WOJ91077.1"/>
    </source>
</evidence>
<reference evidence="5 6" key="1">
    <citation type="submission" date="2023-10" db="EMBL/GenBank/DDBJ databases">
        <title>Novel methanotroph of the genus Methylocapsa from a subarctic wetland.</title>
        <authorList>
            <person name="Belova S.E."/>
            <person name="Oshkin I.Y."/>
            <person name="Miroshnikov K."/>
            <person name="Dedysh S.N."/>
        </authorList>
    </citation>
    <scope>NUCLEOTIDE SEQUENCE [LARGE SCALE GENOMIC DNA]</scope>
    <source>
        <strain evidence="5 6">RX1</strain>
    </source>
</reference>
<dbReference type="InterPro" id="IPR006683">
    <property type="entry name" value="Thioestr_dom"/>
</dbReference>
<keyword evidence="2 3" id="KW-0378">Hydrolase</keyword>
<name>A0ABZ0HUX3_9HYPH</name>
<dbReference type="InterPro" id="IPR033120">
    <property type="entry name" value="HOTDOG_ACOT"/>
</dbReference>
<dbReference type="Gene3D" id="3.10.129.10">
    <property type="entry name" value="Hotdog Thioesterase"/>
    <property type="match status" value="1"/>
</dbReference>
<dbReference type="GO" id="GO:0047617">
    <property type="term" value="F:fatty acyl-CoA hydrolase activity"/>
    <property type="evidence" value="ECO:0007669"/>
    <property type="project" value="UniProtKB-EC"/>
</dbReference>
<dbReference type="InterPro" id="IPR040170">
    <property type="entry name" value="Cytosol_ACT"/>
</dbReference>
<dbReference type="EC" id="3.1.2.20" evidence="5"/>
<dbReference type="PANTHER" id="PTHR11049:SF5">
    <property type="entry name" value="ACYL-COA THIOESTER HYDROLASE YCIA"/>
    <property type="match status" value="1"/>
</dbReference>
<evidence type="ECO:0000256" key="1">
    <source>
        <dbReference type="ARBA" id="ARBA00010458"/>
    </source>
</evidence>
<gene>
    <name evidence="5" type="ORF">RZS28_07295</name>
</gene>
<dbReference type="CDD" id="cd03442">
    <property type="entry name" value="BFIT_BACH"/>
    <property type="match status" value="1"/>
</dbReference>
<dbReference type="EMBL" id="CP136862">
    <property type="protein sequence ID" value="WOJ91077.1"/>
    <property type="molecule type" value="Genomic_DNA"/>
</dbReference>
<evidence type="ECO:0000256" key="3">
    <source>
        <dbReference type="PROSITE-ProRule" id="PRU01106"/>
    </source>
</evidence>
<dbReference type="SUPFAM" id="SSF54637">
    <property type="entry name" value="Thioesterase/thiol ester dehydrase-isomerase"/>
    <property type="match status" value="1"/>
</dbReference>
<dbReference type="InterPro" id="IPR029069">
    <property type="entry name" value="HotDog_dom_sf"/>
</dbReference>
<protein>
    <submittedName>
        <fullName evidence="5">Acyl-CoA thioesterase</fullName>
        <ecNumber evidence="5">3.1.2.20</ecNumber>
    </submittedName>
</protein>
<sequence>MSRAGHGASMPNEAPVIRTIAMPADTNPAGDIFGGWLMSQMDLAAGSVAARISRGRAATVRAEAMVFHSPVFVGDEVSLFARVVGRGRTSLRIEVEAWRRARDCEVSTKVTEALFVFVAIGEDRRPRPLPE</sequence>
<keyword evidence="6" id="KW-1185">Reference proteome</keyword>
<feature type="domain" description="HotDog ACOT-type" evidence="4">
    <location>
        <begin position="11"/>
        <end position="123"/>
    </location>
</feature>
<dbReference type="PROSITE" id="PS51770">
    <property type="entry name" value="HOTDOG_ACOT"/>
    <property type="match status" value="1"/>
</dbReference>
<proteinExistence type="inferred from homology"/>
<dbReference type="RefSeq" id="WP_407340664.1">
    <property type="nucleotide sequence ID" value="NZ_CP136862.1"/>
</dbReference>
<dbReference type="PANTHER" id="PTHR11049">
    <property type="entry name" value="ACYL COENZYME A THIOESTER HYDROLASE"/>
    <property type="match status" value="1"/>
</dbReference>
<evidence type="ECO:0000259" key="4">
    <source>
        <dbReference type="PROSITE" id="PS51770"/>
    </source>
</evidence>
<comment type="similarity">
    <text evidence="1">Belongs to the acyl coenzyme A hydrolase family.</text>
</comment>